<dbReference type="PANTHER" id="PTHR30250">
    <property type="entry name" value="PST FAMILY PREDICTED COLANIC ACID TRANSPORTER"/>
    <property type="match status" value="1"/>
</dbReference>
<organism evidence="8 9">
    <name type="scientific">Pseudobythopirellula maris</name>
    <dbReference type="NCBI Taxonomy" id="2527991"/>
    <lineage>
        <taxon>Bacteria</taxon>
        <taxon>Pseudomonadati</taxon>
        <taxon>Planctomycetota</taxon>
        <taxon>Planctomycetia</taxon>
        <taxon>Pirellulales</taxon>
        <taxon>Lacipirellulaceae</taxon>
        <taxon>Pseudobythopirellula</taxon>
    </lineage>
</organism>
<keyword evidence="5 7" id="KW-1133">Transmembrane helix</keyword>
<evidence type="ECO:0000256" key="3">
    <source>
        <dbReference type="ARBA" id="ARBA00022475"/>
    </source>
</evidence>
<feature type="transmembrane region" description="Helical" evidence="7">
    <location>
        <begin position="181"/>
        <end position="201"/>
    </location>
</feature>
<name>A0A5C5ZK76_9BACT</name>
<comment type="subcellular location">
    <subcellularLocation>
        <location evidence="1">Cell membrane</location>
        <topology evidence="1">Multi-pass membrane protein</topology>
    </subcellularLocation>
</comment>
<comment type="similarity">
    <text evidence="2">Belongs to the polysaccharide synthase family.</text>
</comment>
<proteinExistence type="inferred from homology"/>
<reference evidence="8 9" key="1">
    <citation type="submission" date="2019-02" db="EMBL/GenBank/DDBJ databases">
        <title>Deep-cultivation of Planctomycetes and their phenomic and genomic characterization uncovers novel biology.</title>
        <authorList>
            <person name="Wiegand S."/>
            <person name="Jogler M."/>
            <person name="Boedeker C."/>
            <person name="Pinto D."/>
            <person name="Vollmers J."/>
            <person name="Rivas-Marin E."/>
            <person name="Kohn T."/>
            <person name="Peeters S.H."/>
            <person name="Heuer A."/>
            <person name="Rast P."/>
            <person name="Oberbeckmann S."/>
            <person name="Bunk B."/>
            <person name="Jeske O."/>
            <person name="Meyerdierks A."/>
            <person name="Storesund J.E."/>
            <person name="Kallscheuer N."/>
            <person name="Luecker S."/>
            <person name="Lage O.M."/>
            <person name="Pohl T."/>
            <person name="Merkel B.J."/>
            <person name="Hornburger P."/>
            <person name="Mueller R.-W."/>
            <person name="Bruemmer F."/>
            <person name="Labrenz M."/>
            <person name="Spormann A.M."/>
            <person name="Op Den Camp H."/>
            <person name="Overmann J."/>
            <person name="Amann R."/>
            <person name="Jetten M.S.M."/>
            <person name="Mascher T."/>
            <person name="Medema M.H."/>
            <person name="Devos D.P."/>
            <person name="Kaster A.-K."/>
            <person name="Ovreas L."/>
            <person name="Rohde M."/>
            <person name="Galperin M.Y."/>
            <person name="Jogler C."/>
        </authorList>
    </citation>
    <scope>NUCLEOTIDE SEQUENCE [LARGE SCALE GENOMIC DNA]</scope>
    <source>
        <strain evidence="8 9">Mal64</strain>
    </source>
</reference>
<feature type="transmembrane region" description="Helical" evidence="7">
    <location>
        <begin position="449"/>
        <end position="468"/>
    </location>
</feature>
<feature type="transmembrane region" description="Helical" evidence="7">
    <location>
        <begin position="246"/>
        <end position="263"/>
    </location>
</feature>
<gene>
    <name evidence="8" type="primary">tuaB_2</name>
    <name evidence="8" type="ORF">Mal64_30760</name>
</gene>
<evidence type="ECO:0000256" key="7">
    <source>
        <dbReference type="SAM" id="Phobius"/>
    </source>
</evidence>
<evidence type="ECO:0000256" key="1">
    <source>
        <dbReference type="ARBA" id="ARBA00004651"/>
    </source>
</evidence>
<evidence type="ECO:0000256" key="5">
    <source>
        <dbReference type="ARBA" id="ARBA00022989"/>
    </source>
</evidence>
<evidence type="ECO:0000256" key="6">
    <source>
        <dbReference type="ARBA" id="ARBA00023136"/>
    </source>
</evidence>
<protein>
    <submittedName>
        <fullName evidence="8">Teichuronic acid biosynthesis protein TuaB</fullName>
    </submittedName>
</protein>
<keyword evidence="6 7" id="KW-0472">Membrane</keyword>
<feature type="transmembrane region" description="Helical" evidence="7">
    <location>
        <begin position="278"/>
        <end position="298"/>
    </location>
</feature>
<sequence>MSLIAQPADAPLRESVAATASEENAGKAASAPAHDPMGSLVKRGVMTIVGSYGLGQMLRLASNLVVTRLLFPEAFAQMALLSVFVQGLQMFSDLGVGASLIHSKKIYSLEFRCTAWTLQVIRGVGLWGIACLIAYPVAWFYRDPQLAYFLPVLGLAPLASGFKPTKYYVANRQLSMVRITAVDLTAQLLSIICLVTLAWLWRSTWALVAGGVVNALAVVLLSSIWLPGKQDAFCWHRQSVSELVGFGRWIFVATAFFFLARFLDRLMVPSVCGMEALAFYAMARLFTDAVSSLVSSIGQRVMFPAYVMARDRGGELADTYGKFSVLITLLLAAPLLLALLADPLIRLLYDPRYYETADILRILAFAACFEVLQSSRGGILLSVGNSKSVAVVNLTRAVVTAVAAPLIAARCGIEGFCVGVTIGSACSYLVQGWMIDSAVGRLDRRKETWALGGVLLVSLIVSLNAMAIG</sequence>
<keyword evidence="9" id="KW-1185">Reference proteome</keyword>
<dbReference type="EMBL" id="SJPQ01000003">
    <property type="protein sequence ID" value="TWT87535.1"/>
    <property type="molecule type" value="Genomic_DNA"/>
</dbReference>
<dbReference type="InterPro" id="IPR050833">
    <property type="entry name" value="Poly_Biosynth_Transport"/>
</dbReference>
<dbReference type="Pfam" id="PF13440">
    <property type="entry name" value="Polysacc_synt_3"/>
    <property type="match status" value="1"/>
</dbReference>
<evidence type="ECO:0000313" key="9">
    <source>
        <dbReference type="Proteomes" id="UP000315440"/>
    </source>
</evidence>
<evidence type="ECO:0000313" key="8">
    <source>
        <dbReference type="EMBL" id="TWT87535.1"/>
    </source>
</evidence>
<evidence type="ECO:0000256" key="2">
    <source>
        <dbReference type="ARBA" id="ARBA00007430"/>
    </source>
</evidence>
<keyword evidence="3" id="KW-1003">Cell membrane</keyword>
<evidence type="ECO:0000256" key="4">
    <source>
        <dbReference type="ARBA" id="ARBA00022692"/>
    </source>
</evidence>
<keyword evidence="4 7" id="KW-0812">Transmembrane</keyword>
<dbReference type="AlphaFoldDB" id="A0A5C5ZK76"/>
<feature type="transmembrane region" description="Helical" evidence="7">
    <location>
        <begin position="207"/>
        <end position="226"/>
    </location>
</feature>
<accession>A0A5C5ZK76</accession>
<dbReference type="Proteomes" id="UP000315440">
    <property type="component" value="Unassembled WGS sequence"/>
</dbReference>
<feature type="transmembrane region" description="Helical" evidence="7">
    <location>
        <begin position="319"/>
        <end position="341"/>
    </location>
</feature>
<feature type="transmembrane region" description="Helical" evidence="7">
    <location>
        <begin position="147"/>
        <end position="169"/>
    </location>
</feature>
<dbReference type="PANTHER" id="PTHR30250:SF10">
    <property type="entry name" value="LIPOPOLYSACCHARIDE BIOSYNTHESIS PROTEIN WZXC"/>
    <property type="match status" value="1"/>
</dbReference>
<comment type="caution">
    <text evidence="8">The sequence shown here is derived from an EMBL/GenBank/DDBJ whole genome shotgun (WGS) entry which is preliminary data.</text>
</comment>
<dbReference type="RefSeq" id="WP_197525797.1">
    <property type="nucleotide sequence ID" value="NZ_SJPQ01000003.1"/>
</dbReference>
<dbReference type="GO" id="GO:0005886">
    <property type="term" value="C:plasma membrane"/>
    <property type="evidence" value="ECO:0007669"/>
    <property type="project" value="UniProtKB-SubCell"/>
</dbReference>
<feature type="transmembrane region" description="Helical" evidence="7">
    <location>
        <begin position="120"/>
        <end position="141"/>
    </location>
</feature>